<evidence type="ECO:0000313" key="3">
    <source>
        <dbReference type="Proteomes" id="UP000276437"/>
    </source>
</evidence>
<dbReference type="InterPro" id="IPR002372">
    <property type="entry name" value="PQQ_rpt_dom"/>
</dbReference>
<dbReference type="InterPro" id="IPR015943">
    <property type="entry name" value="WD40/YVTN_repeat-like_dom_sf"/>
</dbReference>
<dbReference type="Pfam" id="PF13360">
    <property type="entry name" value="PQQ_2"/>
    <property type="match status" value="1"/>
</dbReference>
<dbReference type="Proteomes" id="UP000276437">
    <property type="component" value="Chromosome"/>
</dbReference>
<evidence type="ECO:0000259" key="1">
    <source>
        <dbReference type="Pfam" id="PF13360"/>
    </source>
</evidence>
<evidence type="ECO:0000313" key="2">
    <source>
        <dbReference type="EMBL" id="BBB89404.1"/>
    </source>
</evidence>
<dbReference type="SUPFAM" id="SSF50998">
    <property type="entry name" value="Quinoprotein alcohol dehydrogenase-like"/>
    <property type="match status" value="1"/>
</dbReference>
<gene>
    <name evidence="2" type="primary">bamB_1</name>
    <name evidence="2" type="ORF">MAMMFC1_00037</name>
</gene>
<dbReference type="KEGG" id="mana:MAMMFC1_00037"/>
<dbReference type="PANTHER" id="PTHR34512:SF30">
    <property type="entry name" value="OUTER MEMBRANE PROTEIN ASSEMBLY FACTOR BAMB"/>
    <property type="match status" value="1"/>
</dbReference>
<proteinExistence type="predicted"/>
<organism evidence="2 3">
    <name type="scientific">Methylomusa anaerophila</name>
    <dbReference type="NCBI Taxonomy" id="1930071"/>
    <lineage>
        <taxon>Bacteria</taxon>
        <taxon>Bacillati</taxon>
        <taxon>Bacillota</taxon>
        <taxon>Negativicutes</taxon>
        <taxon>Selenomonadales</taxon>
        <taxon>Sporomusaceae</taxon>
        <taxon>Methylomusa</taxon>
    </lineage>
</organism>
<protein>
    <submittedName>
        <fullName evidence="2">Outer membrane protein assembly factor BamB</fullName>
    </submittedName>
</protein>
<reference evidence="2 3" key="1">
    <citation type="journal article" date="2018" name="Int. J. Syst. Evol. Microbiol.">
        <title>Methylomusa anaerophila gen. nov., sp. nov., an anaerobic methanol-utilizing bacterium isolated from a microbial fuel cell.</title>
        <authorList>
            <person name="Amano N."/>
            <person name="Yamamuro A."/>
            <person name="Miyahara M."/>
            <person name="Kouzuma A."/>
            <person name="Abe T."/>
            <person name="Watanabe K."/>
        </authorList>
    </citation>
    <scope>NUCLEOTIDE SEQUENCE [LARGE SCALE GENOMIC DNA]</scope>
    <source>
        <strain evidence="2 3">MMFC1</strain>
    </source>
</reference>
<dbReference type="InterPro" id="IPR011047">
    <property type="entry name" value="Quinoprotein_ADH-like_sf"/>
</dbReference>
<dbReference type="Gene3D" id="2.130.10.10">
    <property type="entry name" value="YVTN repeat-like/Quinoprotein amine dehydrogenase"/>
    <property type="match status" value="1"/>
</dbReference>
<dbReference type="AlphaFoldDB" id="A0A348AEA6"/>
<dbReference type="EMBL" id="AP018449">
    <property type="protein sequence ID" value="BBB89404.1"/>
    <property type="molecule type" value="Genomic_DNA"/>
</dbReference>
<dbReference type="InterPro" id="IPR018391">
    <property type="entry name" value="PQQ_b-propeller_rpt"/>
</dbReference>
<name>A0A348AEA6_9FIRM</name>
<dbReference type="PANTHER" id="PTHR34512">
    <property type="entry name" value="CELL SURFACE PROTEIN"/>
    <property type="match status" value="1"/>
</dbReference>
<accession>A0A348AEA6</accession>
<keyword evidence="3" id="KW-1185">Reference proteome</keyword>
<feature type="domain" description="Pyrrolo-quinoline quinone repeat" evidence="1">
    <location>
        <begin position="119"/>
        <end position="243"/>
    </location>
</feature>
<sequence>MAGWLALVVLLATTGCLNKTENSGVQGFFTKNGIIVKSGREAAVAEVHIRVNEQDQAVSARSMGKNTVLLPLNWQAGDNYQVIFDKEKWNSAAPGKPAAWLSAVVPTGELEAMPTINQWAVEVNEGVAVAPDGQFVAVASFDHTVYLFDRSGKKIWDYRVPSGMPVSVAFSADGSIVLAGESSSDGKLYAFDRLTGKILWDYAFAADIGKGMSAQWSNRPNVRSLVVNGDAVIAAGQHRQRVVEKNGERSLILYPTQSVIIAFDIKTGQKRWRYPENETMDTGVSKIVVSADGEKVAFGNQSWSPAEKYPDGGIRVLNGGTGKMAAFFQASVINPYFAWVGIHEGIDISANGRYLAIFASDNQAMLFDLGKVNMAETGQAMEPEWIRQVSKVHAVGGVPVYASGSAARVTDEGKLYFMTSNTFVADKTAASAPPFLHPDSATLFSYNKNGELLWRWQTEGGVGKVRFSADNRFMVAAVYHNYISQSNSRAGIYCFDLRAEGPDSLAWFYPVEGVASVADIAADGTTIAGCEAPIRMKGDTVTGQHRLHILQ</sequence>
<dbReference type="SMART" id="SM00564">
    <property type="entry name" value="PQQ"/>
    <property type="match status" value="4"/>
</dbReference>